<evidence type="ECO:0000256" key="4">
    <source>
        <dbReference type="ARBA" id="ARBA00023004"/>
    </source>
</evidence>
<keyword evidence="6" id="KW-0472">Membrane</keyword>
<gene>
    <name evidence="7" type="ORF">RHO25_005633</name>
</gene>
<feature type="transmembrane region" description="Helical" evidence="6">
    <location>
        <begin position="12"/>
        <end position="31"/>
    </location>
</feature>
<evidence type="ECO:0000313" key="8">
    <source>
        <dbReference type="Proteomes" id="UP001302367"/>
    </source>
</evidence>
<dbReference type="SUPFAM" id="SSF48264">
    <property type="entry name" value="Cytochrome P450"/>
    <property type="match status" value="1"/>
</dbReference>
<evidence type="ECO:0000256" key="5">
    <source>
        <dbReference type="RuleBase" id="RU000461"/>
    </source>
</evidence>
<dbReference type="InterPro" id="IPR002401">
    <property type="entry name" value="Cyt_P450_E_grp-I"/>
</dbReference>
<dbReference type="GeneID" id="35427628"/>
<dbReference type="Gene3D" id="1.10.630.10">
    <property type="entry name" value="Cytochrome P450"/>
    <property type="match status" value="1"/>
</dbReference>
<evidence type="ECO:0000313" key="7">
    <source>
        <dbReference type="EMBL" id="WPB01013.1"/>
    </source>
</evidence>
<comment type="similarity">
    <text evidence="2 5">Belongs to the cytochrome P450 family.</text>
</comment>
<accession>A0ABZ0NN85</accession>
<keyword evidence="6" id="KW-1133">Transmembrane helix</keyword>
<keyword evidence="4 5" id="KW-0408">Iron</keyword>
<dbReference type="PANTHER" id="PTHR24305">
    <property type="entry name" value="CYTOCHROME P450"/>
    <property type="match status" value="1"/>
</dbReference>
<dbReference type="InterPro" id="IPR036396">
    <property type="entry name" value="Cyt_P450_sf"/>
</dbReference>
<proteinExistence type="inferred from homology"/>
<protein>
    <recommendedName>
        <fullName evidence="9">Trichodiene oxygenase</fullName>
    </recommendedName>
</protein>
<dbReference type="CDD" id="cd11062">
    <property type="entry name" value="CYP58-like"/>
    <property type="match status" value="1"/>
</dbReference>
<evidence type="ECO:0000256" key="3">
    <source>
        <dbReference type="ARBA" id="ARBA00022723"/>
    </source>
</evidence>
<keyword evidence="5" id="KW-0349">Heme</keyword>
<sequence>MALSSLPSTPVLALLVFVGYLASLAIYRLYLSPLAKFPGPKLAALTKWYEAYYEIVLNGQFSFHIEDLHRQYGRAGLNPTYLKDADQPINNAGPIVRITPEEVHIQDPPFWETLYVKHNRTAKYEWTSGRFGNSSSVFTTSDPTLHKVRRAPLNYMFSRKAIINFEPVVRKKLDIFCRGLEKFRETGSVCNMTEAFSAYAGDVVTNYCFGYDYDHLSLDGFTDSFHDAFMAVSAFGHVALQFPWMHSLLNRLPDSWNAAMNPPLAKLLVLQKDLQAKIASERTKVEKGEKEQEYPTIFHTLFVDKNLPESEKTNLRFAEEAQLFLGAGIETTSWSLSQTFYYVLSNPEIYAKLKAELREAIPDVTAPDAFSYARLETLPYLRGCLKEGVRLSLSVSARNPRVLSQPLPWKDWVIPAGTPISMTIADVQLNDDYFVEAAEFKPERWLGESPKAPDGSPLERYFVAFGKGPRSCLGINLAWMELFLAAGTILRKFDLELYETNISDVLLAHDFFLPSPKLDSKGIRIKVVGLDS</sequence>
<dbReference type="PRINTS" id="PR00463">
    <property type="entry name" value="EP450I"/>
</dbReference>
<evidence type="ECO:0000256" key="6">
    <source>
        <dbReference type="SAM" id="Phobius"/>
    </source>
</evidence>
<comment type="cofactor">
    <cofactor evidence="1">
        <name>heme</name>
        <dbReference type="ChEBI" id="CHEBI:30413"/>
    </cofactor>
</comment>
<dbReference type="Pfam" id="PF00067">
    <property type="entry name" value="p450"/>
    <property type="match status" value="1"/>
</dbReference>
<keyword evidence="6" id="KW-0812">Transmembrane</keyword>
<name>A0ABZ0NN85_CERBT</name>
<reference evidence="7 8" key="1">
    <citation type="submission" date="2023-09" db="EMBL/GenBank/DDBJ databases">
        <title>Complete-Gapless Cercospora beticola genome.</title>
        <authorList>
            <person name="Wyatt N.A."/>
            <person name="Spanner R.E."/>
            <person name="Bolton M.D."/>
        </authorList>
    </citation>
    <scope>NUCLEOTIDE SEQUENCE [LARGE SCALE GENOMIC DNA]</scope>
    <source>
        <strain evidence="7">Cb09-40</strain>
    </source>
</reference>
<dbReference type="Proteomes" id="UP001302367">
    <property type="component" value="Chromosome 3"/>
</dbReference>
<dbReference type="PANTHER" id="PTHR24305:SF166">
    <property type="entry name" value="CYTOCHROME P450 12A4, MITOCHONDRIAL-RELATED"/>
    <property type="match status" value="1"/>
</dbReference>
<dbReference type="RefSeq" id="XP_065458751.1">
    <property type="nucleotide sequence ID" value="XM_065602679.1"/>
</dbReference>
<dbReference type="PROSITE" id="PS00086">
    <property type="entry name" value="CYTOCHROME_P450"/>
    <property type="match status" value="1"/>
</dbReference>
<keyword evidence="5" id="KW-0503">Monooxygenase</keyword>
<dbReference type="InterPro" id="IPR001128">
    <property type="entry name" value="Cyt_P450"/>
</dbReference>
<evidence type="ECO:0000256" key="1">
    <source>
        <dbReference type="ARBA" id="ARBA00001971"/>
    </source>
</evidence>
<evidence type="ECO:0000256" key="2">
    <source>
        <dbReference type="ARBA" id="ARBA00010617"/>
    </source>
</evidence>
<organism evidence="7 8">
    <name type="scientific">Cercospora beticola</name>
    <name type="common">Sugarbeet leaf spot fungus</name>
    <dbReference type="NCBI Taxonomy" id="122368"/>
    <lineage>
        <taxon>Eukaryota</taxon>
        <taxon>Fungi</taxon>
        <taxon>Dikarya</taxon>
        <taxon>Ascomycota</taxon>
        <taxon>Pezizomycotina</taxon>
        <taxon>Dothideomycetes</taxon>
        <taxon>Dothideomycetidae</taxon>
        <taxon>Mycosphaerellales</taxon>
        <taxon>Mycosphaerellaceae</taxon>
        <taxon>Cercospora</taxon>
    </lineage>
</organism>
<evidence type="ECO:0008006" key="9">
    <source>
        <dbReference type="Google" id="ProtNLM"/>
    </source>
</evidence>
<dbReference type="InterPro" id="IPR017972">
    <property type="entry name" value="Cyt_P450_CS"/>
</dbReference>
<keyword evidence="5" id="KW-0560">Oxidoreductase</keyword>
<dbReference type="InterPro" id="IPR050121">
    <property type="entry name" value="Cytochrome_P450_monoxygenase"/>
</dbReference>
<keyword evidence="8" id="KW-1185">Reference proteome</keyword>
<dbReference type="PRINTS" id="PR00385">
    <property type="entry name" value="P450"/>
</dbReference>
<dbReference type="EMBL" id="CP134186">
    <property type="protein sequence ID" value="WPB01013.1"/>
    <property type="molecule type" value="Genomic_DNA"/>
</dbReference>
<keyword evidence="3 5" id="KW-0479">Metal-binding</keyword>